<feature type="chain" id="PRO_5019393296" evidence="2">
    <location>
        <begin position="27"/>
        <end position="380"/>
    </location>
</feature>
<dbReference type="Proteomes" id="UP000284379">
    <property type="component" value="Unassembled WGS sequence"/>
</dbReference>
<accession>A0A413VP57</accession>
<comment type="caution">
    <text evidence="3">The sequence shown here is derived from an EMBL/GenBank/DDBJ whole genome shotgun (WGS) entry which is preliminary data.</text>
</comment>
<dbReference type="InterPro" id="IPR052043">
    <property type="entry name" value="PolySaccharide_Degr_Enz"/>
</dbReference>
<evidence type="ECO:0000313" key="3">
    <source>
        <dbReference type="EMBL" id="RHB35417.1"/>
    </source>
</evidence>
<reference evidence="3 4" key="1">
    <citation type="submission" date="2018-08" db="EMBL/GenBank/DDBJ databases">
        <title>A genome reference for cultivated species of the human gut microbiota.</title>
        <authorList>
            <person name="Zou Y."/>
            <person name="Xue W."/>
            <person name="Luo G."/>
        </authorList>
    </citation>
    <scope>NUCLEOTIDE SEQUENCE [LARGE SCALE GENOMIC DNA]</scope>
    <source>
        <strain evidence="3 4">AM40-30BH</strain>
    </source>
</reference>
<dbReference type="Pfam" id="PF07470">
    <property type="entry name" value="Glyco_hydro_88"/>
    <property type="match status" value="1"/>
</dbReference>
<dbReference type="PANTHER" id="PTHR33886">
    <property type="entry name" value="UNSATURATED RHAMNOGALACTURONAN HYDROLASE (EUROFUNG)"/>
    <property type="match status" value="1"/>
</dbReference>
<dbReference type="InterPro" id="IPR012341">
    <property type="entry name" value="6hp_glycosidase-like_sf"/>
</dbReference>
<dbReference type="AlphaFoldDB" id="A0A413VP57"/>
<dbReference type="RefSeq" id="WP_002558358.1">
    <property type="nucleotide sequence ID" value="NZ_CABJFV010000006.1"/>
</dbReference>
<protein>
    <submittedName>
        <fullName evidence="3">Glycosyl hydrolase</fullName>
    </submittedName>
</protein>
<evidence type="ECO:0000313" key="4">
    <source>
        <dbReference type="Proteomes" id="UP000284379"/>
    </source>
</evidence>
<dbReference type="GeneID" id="69504193"/>
<dbReference type="InterPro" id="IPR010905">
    <property type="entry name" value="Glyco_hydro_88"/>
</dbReference>
<sequence length="380" mass="44081">METRKKFVKAGMLALMVACLPSLLMAQKEFRKWPKGCSPQEVGELVSQRFVAVPHPNFNGNPAPPNEITYPETCAWFGALRYAHITKNKKLLRQLEERFLPIFGPERRLQPLPDHVDHTVFGTIPLQLYAQTGKEIYYHMGMWYADEQWKMPRNTKHREAYQALLDQGLSWQTRYWIDDMFMISAIQSQAYFVTKDRKYIDRAAAEMVKYLDKIQRPNGLFYHAEDVPFFWGRGNGWMAAGMTELLGMLPEDNPNRERILESYRRMMNSLRDYQKEDGLWGQLVDDKTTWTETSGSAMFVYAMVKGVKKGWLDEATYAPLVRKAWIALIGHIDENGDIDGVCEGTNKTNDRQFYLNRKTLPGNMHGQAPVLWCVNAFLEK</sequence>
<dbReference type="Gene3D" id="1.50.10.10">
    <property type="match status" value="1"/>
</dbReference>
<evidence type="ECO:0000256" key="2">
    <source>
        <dbReference type="SAM" id="SignalP"/>
    </source>
</evidence>
<organism evidence="3 4">
    <name type="scientific">Bacteroides nordii</name>
    <dbReference type="NCBI Taxonomy" id="291645"/>
    <lineage>
        <taxon>Bacteria</taxon>
        <taxon>Pseudomonadati</taxon>
        <taxon>Bacteroidota</taxon>
        <taxon>Bacteroidia</taxon>
        <taxon>Bacteroidales</taxon>
        <taxon>Bacteroidaceae</taxon>
        <taxon>Bacteroides</taxon>
    </lineage>
</organism>
<keyword evidence="2" id="KW-0732">Signal</keyword>
<keyword evidence="1 3" id="KW-0378">Hydrolase</keyword>
<dbReference type="InterPro" id="IPR008928">
    <property type="entry name" value="6-hairpin_glycosidase_sf"/>
</dbReference>
<proteinExistence type="predicted"/>
<dbReference type="GO" id="GO:0005975">
    <property type="term" value="P:carbohydrate metabolic process"/>
    <property type="evidence" value="ECO:0007669"/>
    <property type="project" value="InterPro"/>
</dbReference>
<feature type="signal peptide" evidence="2">
    <location>
        <begin position="1"/>
        <end position="26"/>
    </location>
</feature>
<evidence type="ECO:0000256" key="1">
    <source>
        <dbReference type="ARBA" id="ARBA00022801"/>
    </source>
</evidence>
<name>A0A413VP57_9BACE</name>
<dbReference type="SUPFAM" id="SSF48208">
    <property type="entry name" value="Six-hairpin glycosidases"/>
    <property type="match status" value="1"/>
</dbReference>
<gene>
    <name evidence="3" type="ORF">DW888_09860</name>
</gene>
<dbReference type="GO" id="GO:0016787">
    <property type="term" value="F:hydrolase activity"/>
    <property type="evidence" value="ECO:0007669"/>
    <property type="project" value="UniProtKB-KW"/>
</dbReference>
<dbReference type="EMBL" id="QSGO01000006">
    <property type="protein sequence ID" value="RHB35417.1"/>
    <property type="molecule type" value="Genomic_DNA"/>
</dbReference>
<dbReference type="PANTHER" id="PTHR33886:SF8">
    <property type="entry name" value="UNSATURATED RHAMNOGALACTURONAN HYDROLASE (EUROFUNG)"/>
    <property type="match status" value="1"/>
</dbReference>